<evidence type="ECO:0000313" key="1">
    <source>
        <dbReference type="EMBL" id="QNK41519.1"/>
    </source>
</evidence>
<proteinExistence type="predicted"/>
<name>A0A7G8TD28_9FIRM</name>
<reference evidence="1 2" key="1">
    <citation type="submission" date="2020-08" db="EMBL/GenBank/DDBJ databases">
        <title>The isolate Caproiciproducens sp. 7D4C2 produces n-caproate at mildly acidic conditions from hexoses: genome and rBOX comparison with related strains and chain-elongating bacteria.</title>
        <authorList>
            <person name="Esquivel-Elizondo S."/>
            <person name="Bagci C."/>
            <person name="Temovska M."/>
            <person name="Jeon B.S."/>
            <person name="Bessarab I."/>
            <person name="Williams R.B.H."/>
            <person name="Huson D.H."/>
            <person name="Angenent L.T."/>
        </authorList>
    </citation>
    <scope>NUCLEOTIDE SEQUENCE [LARGE SCALE GENOMIC DNA]</scope>
    <source>
        <strain evidence="1 2">7D4C2</strain>
    </source>
</reference>
<dbReference type="KEGG" id="cfem:HCR03_04430"/>
<dbReference type="AlphaFoldDB" id="A0A7G8TD28"/>
<dbReference type="RefSeq" id="WP_187036809.1">
    <property type="nucleotide sequence ID" value="NZ_CP060286.1"/>
</dbReference>
<dbReference type="EMBL" id="CP060286">
    <property type="protein sequence ID" value="QNK41519.1"/>
    <property type="molecule type" value="Genomic_DNA"/>
</dbReference>
<accession>A0A7G8TD28</accession>
<gene>
    <name evidence="1" type="ORF">HCR03_04430</name>
</gene>
<evidence type="ECO:0000313" key="2">
    <source>
        <dbReference type="Proteomes" id="UP000515909"/>
    </source>
</evidence>
<protein>
    <submittedName>
        <fullName evidence="1">Uncharacterized protein</fullName>
    </submittedName>
</protein>
<sequence length="94" mass="9940">MGFNAPNFTLNISFGLNNTGVSGSIKNGTASNSFGLRASLAELKLEFESATTAKLSDKSNQTNYLNVSASGWFIAAAAIFVRTGQWIGSPQPTY</sequence>
<dbReference type="Proteomes" id="UP000515909">
    <property type="component" value="Chromosome"/>
</dbReference>
<organism evidence="1 2">
    <name type="scientific">Caproicibacter fermentans</name>
    <dbReference type="NCBI Taxonomy" id="2576756"/>
    <lineage>
        <taxon>Bacteria</taxon>
        <taxon>Bacillati</taxon>
        <taxon>Bacillota</taxon>
        <taxon>Clostridia</taxon>
        <taxon>Eubacteriales</taxon>
        <taxon>Acutalibacteraceae</taxon>
        <taxon>Caproicibacter</taxon>
    </lineage>
</organism>